<reference evidence="1 2" key="1">
    <citation type="submission" date="2016-10" db="EMBL/GenBank/DDBJ databases">
        <authorList>
            <person name="de Groot N.N."/>
        </authorList>
    </citation>
    <scope>NUCLEOTIDE SEQUENCE [LARGE SCALE GENOMIC DNA]</scope>
    <source>
        <strain evidence="1 2">Nm1</strain>
    </source>
</reference>
<dbReference type="AlphaFoldDB" id="A0A1H3L0X1"/>
<evidence type="ECO:0000313" key="1">
    <source>
        <dbReference type="EMBL" id="SDY58041.1"/>
    </source>
</evidence>
<evidence type="ECO:0000313" key="2">
    <source>
        <dbReference type="Proteomes" id="UP000198640"/>
    </source>
</evidence>
<keyword evidence="2" id="KW-1185">Reference proteome</keyword>
<proteinExistence type="predicted"/>
<name>A0A1H3L0X1_9PROT</name>
<protein>
    <submittedName>
        <fullName evidence="1">Uncharacterized protein</fullName>
    </submittedName>
</protein>
<organism evidence="1 2">
    <name type="scientific">Nitrosomonas halophila</name>
    <dbReference type="NCBI Taxonomy" id="44576"/>
    <lineage>
        <taxon>Bacteria</taxon>
        <taxon>Pseudomonadati</taxon>
        <taxon>Pseudomonadota</taxon>
        <taxon>Betaproteobacteria</taxon>
        <taxon>Nitrosomonadales</taxon>
        <taxon>Nitrosomonadaceae</taxon>
        <taxon>Nitrosomonas</taxon>
    </lineage>
</organism>
<accession>A0A1H3L0X1</accession>
<gene>
    <name evidence="1" type="ORF">SAMN05421881_104418</name>
</gene>
<dbReference type="Proteomes" id="UP000198640">
    <property type="component" value="Unassembled WGS sequence"/>
</dbReference>
<sequence>MASGVFDLILDDQALPAMHKDEQLIGTFLNFYSR</sequence>
<dbReference type="EMBL" id="FNOY01000044">
    <property type="protein sequence ID" value="SDY58041.1"/>
    <property type="molecule type" value="Genomic_DNA"/>
</dbReference>